<feature type="region of interest" description="Disordered" evidence="1">
    <location>
        <begin position="377"/>
        <end position="411"/>
    </location>
</feature>
<evidence type="ECO:0000313" key="2">
    <source>
        <dbReference type="EMBL" id="MBM0274781.1"/>
    </source>
</evidence>
<sequence>MNADALRRWLAEPRTAAYRFPVHAVIDAYQHYGKHSVPAEWTVLLRCARDRLPEVPDPNELLATLLNILLDKSDGRFDYRSYLALPLIPIPDPDDSPQPAHRLLARRDRLHTLLLTDLIAFELQALDTTSAPLPLQRPDLALVTKRLRHAVRAATPALRRLSFVIPDAGSPLANARRLAASVAISQGTSAQQMLRTTMLPVSRVHDEWMFIRVLQTFELTFGLLAVDLAAIITAAQGGQLPTLGARLSFAAALLRETTPLWSLLATLQPAAFHSFRVHTDGASAIQSRAYKLCESLCRTPDPDRLHSAAYLSVPDVQARISSGQATIADLLAAIHSDERTVAEQPALADGLREFTAAVHQWRRTHYRLAVRMLGTDQRGTGDTPGTPYLLRSRDTPLFEGPDATDPSQASR</sequence>
<keyword evidence="3" id="KW-1185">Reference proteome</keyword>
<comment type="caution">
    <text evidence="2">The sequence shown here is derived from an EMBL/GenBank/DDBJ whole genome shotgun (WGS) entry which is preliminary data.</text>
</comment>
<evidence type="ECO:0000313" key="3">
    <source>
        <dbReference type="Proteomes" id="UP000622245"/>
    </source>
</evidence>
<dbReference type="InterPro" id="IPR037217">
    <property type="entry name" value="Trp/Indoleamine_2_3_dOase-like"/>
</dbReference>
<organism evidence="2 3">
    <name type="scientific">Micromonospora tarensis</name>
    <dbReference type="NCBI Taxonomy" id="2806100"/>
    <lineage>
        <taxon>Bacteria</taxon>
        <taxon>Bacillati</taxon>
        <taxon>Actinomycetota</taxon>
        <taxon>Actinomycetes</taxon>
        <taxon>Micromonosporales</taxon>
        <taxon>Micromonosporaceae</taxon>
        <taxon>Micromonospora</taxon>
    </lineage>
</organism>
<dbReference type="PANTHER" id="PTHR10138">
    <property type="entry name" value="TRYPTOPHAN 2,3-DIOXYGENASE"/>
    <property type="match status" value="1"/>
</dbReference>
<dbReference type="Proteomes" id="UP000622245">
    <property type="component" value="Unassembled WGS sequence"/>
</dbReference>
<dbReference type="SUPFAM" id="SSF140959">
    <property type="entry name" value="Indolic compounds 2,3-dioxygenase-like"/>
    <property type="match status" value="1"/>
</dbReference>
<evidence type="ECO:0008006" key="4">
    <source>
        <dbReference type="Google" id="ProtNLM"/>
    </source>
</evidence>
<dbReference type="RefSeq" id="WP_203147192.1">
    <property type="nucleotide sequence ID" value="NZ_JAEVHL010000012.1"/>
</dbReference>
<gene>
    <name evidence="2" type="ORF">JM949_04620</name>
</gene>
<accession>A0ABS1YBL4</accession>
<protein>
    <recommendedName>
        <fullName evidence="4">Tryptophan 2,3-dioxygenase (Vermilion)</fullName>
    </recommendedName>
</protein>
<proteinExistence type="predicted"/>
<dbReference type="PANTHER" id="PTHR10138:SF0">
    <property type="entry name" value="TRYPTOPHAN 2,3-DIOXYGENASE"/>
    <property type="match status" value="1"/>
</dbReference>
<dbReference type="EMBL" id="JAEVHL010000012">
    <property type="protein sequence ID" value="MBM0274781.1"/>
    <property type="molecule type" value="Genomic_DNA"/>
</dbReference>
<name>A0ABS1YBL4_9ACTN</name>
<dbReference type="InterPro" id="IPR004981">
    <property type="entry name" value="Trp_2_3_dOase"/>
</dbReference>
<dbReference type="Pfam" id="PF03301">
    <property type="entry name" value="Trp_dioxygenase"/>
    <property type="match status" value="1"/>
</dbReference>
<dbReference type="Gene3D" id="1.20.58.480">
    <property type="match status" value="1"/>
</dbReference>
<reference evidence="2 3" key="1">
    <citation type="submission" date="2021-01" db="EMBL/GenBank/DDBJ databases">
        <title>Draft genome sequence of Micromonospora sp. strain STR1s_6.</title>
        <authorList>
            <person name="Karlyshev A."/>
            <person name="Jawad R."/>
        </authorList>
    </citation>
    <scope>NUCLEOTIDE SEQUENCE [LARGE SCALE GENOMIC DNA]</scope>
    <source>
        <strain evidence="2 3">STR1S-6</strain>
    </source>
</reference>
<evidence type="ECO:0000256" key="1">
    <source>
        <dbReference type="SAM" id="MobiDB-lite"/>
    </source>
</evidence>